<dbReference type="HOGENOM" id="CLU_045791_0_0_10"/>
<evidence type="ECO:0000256" key="1">
    <source>
        <dbReference type="SAM" id="Coils"/>
    </source>
</evidence>
<evidence type="ECO:0008006" key="5">
    <source>
        <dbReference type="Google" id="ProtNLM"/>
    </source>
</evidence>
<evidence type="ECO:0000256" key="2">
    <source>
        <dbReference type="SAM" id="SignalP"/>
    </source>
</evidence>
<feature type="chain" id="PRO_5001665660" description="WD40-like protein" evidence="2">
    <location>
        <begin position="22"/>
        <end position="379"/>
    </location>
</feature>
<dbReference type="Proteomes" id="UP000027442">
    <property type="component" value="Unassembled WGS sequence"/>
</dbReference>
<protein>
    <recommendedName>
        <fullName evidence="5">WD40-like protein</fullName>
    </recommendedName>
</protein>
<comment type="caution">
    <text evidence="3">The sequence shown here is derived from an EMBL/GenBank/DDBJ whole genome shotgun (WGS) entry which is preliminary data.</text>
</comment>
<feature type="signal peptide" evidence="2">
    <location>
        <begin position="1"/>
        <end position="21"/>
    </location>
</feature>
<dbReference type="PATRIC" id="fig|1122985.7.peg.2300"/>
<keyword evidence="4" id="KW-1185">Reference proteome</keyword>
<name>A0A069QPF5_HOYLO</name>
<keyword evidence="2" id="KW-0732">Signal</keyword>
<dbReference type="AlphaFoldDB" id="A0A069QPF5"/>
<reference evidence="3 4" key="1">
    <citation type="submission" date="2013-08" db="EMBL/GenBank/DDBJ databases">
        <authorList>
            <person name="Weinstock G."/>
            <person name="Sodergren E."/>
            <person name="Wylie T."/>
            <person name="Fulton L."/>
            <person name="Fulton R."/>
            <person name="Fronick C."/>
            <person name="O'Laughlin M."/>
            <person name="Godfrey J."/>
            <person name="Miner T."/>
            <person name="Herter B."/>
            <person name="Appelbaum E."/>
            <person name="Cordes M."/>
            <person name="Lek S."/>
            <person name="Wollam A."/>
            <person name="Pepin K.H."/>
            <person name="Palsikar V.B."/>
            <person name="Mitreva M."/>
            <person name="Wilson R.K."/>
        </authorList>
    </citation>
    <scope>NUCLEOTIDE SEQUENCE [LARGE SCALE GENOMIC DNA]</scope>
    <source>
        <strain evidence="3 4">ATCC 15930</strain>
    </source>
</reference>
<proteinExistence type="predicted"/>
<feature type="coiled-coil region" evidence="1">
    <location>
        <begin position="317"/>
        <end position="379"/>
    </location>
</feature>
<dbReference type="eggNOG" id="COG0457">
    <property type="taxonomic scope" value="Bacteria"/>
</dbReference>
<dbReference type="RefSeq" id="WP_018967416.1">
    <property type="nucleotide sequence ID" value="NZ_KB899214.1"/>
</dbReference>
<accession>A0A069QPF5</accession>
<keyword evidence="1" id="KW-0175">Coiled coil</keyword>
<sequence length="379" mass="43004">MKKRYFAFMLMMACLCTASYAQRKKVKTAPKPKPQPVQLSAAELLYRNMLGATAKVMFIDSVVVEKSLFLSSIPLNPEAGTLTSYPAFFKVHKCLDGAVYENEFKNTIYYSEGDSTRRTGIYTSDRIGTEWSEPQRLSEIGDEFEQQNYPFLMADGITLFFSAKGANSLGGYDLFMTRKDGETGKFFQPENYGMPFNSTANDYLLAIDEMDNLGWLVSDRFQPEGKVCIYTFVPTAQRMSFKEGEVSQQQLESYAKLTNIAQTWTFGNRASALKSIEALKARSAKTAKTSAFRFPINDAKVYTSLSDFKTKQGKELYMELTELYKRQAKAIETLEEKRASYHKGRYKEAEAIRALEKTVEQLNAKVHATEKAIRNSENK</sequence>
<dbReference type="EMBL" id="JNGW01000096">
    <property type="protein sequence ID" value="KDR51706.1"/>
    <property type="molecule type" value="Genomic_DNA"/>
</dbReference>
<evidence type="ECO:0000313" key="4">
    <source>
        <dbReference type="Proteomes" id="UP000027442"/>
    </source>
</evidence>
<organism evidence="3 4">
    <name type="scientific">Hoylesella loescheii DSM 19665 = JCM 12249 = ATCC 15930</name>
    <dbReference type="NCBI Taxonomy" id="1122985"/>
    <lineage>
        <taxon>Bacteria</taxon>
        <taxon>Pseudomonadati</taxon>
        <taxon>Bacteroidota</taxon>
        <taxon>Bacteroidia</taxon>
        <taxon>Bacteroidales</taxon>
        <taxon>Prevotellaceae</taxon>
        <taxon>Hoylesella</taxon>
    </lineage>
</organism>
<evidence type="ECO:0000313" key="3">
    <source>
        <dbReference type="EMBL" id="KDR51706.1"/>
    </source>
</evidence>
<gene>
    <name evidence="3" type="ORF">HMPREF1991_02219</name>
</gene>